<proteinExistence type="predicted"/>
<name>A0A5N6JVN8_MONLA</name>
<evidence type="ECO:0000256" key="1">
    <source>
        <dbReference type="SAM" id="MobiDB-lite"/>
    </source>
</evidence>
<organism evidence="2 3">
    <name type="scientific">Monilinia laxa</name>
    <name type="common">Brown rot fungus</name>
    <name type="synonym">Sclerotinia laxa</name>
    <dbReference type="NCBI Taxonomy" id="61186"/>
    <lineage>
        <taxon>Eukaryota</taxon>
        <taxon>Fungi</taxon>
        <taxon>Dikarya</taxon>
        <taxon>Ascomycota</taxon>
        <taxon>Pezizomycotina</taxon>
        <taxon>Leotiomycetes</taxon>
        <taxon>Helotiales</taxon>
        <taxon>Sclerotiniaceae</taxon>
        <taxon>Monilinia</taxon>
    </lineage>
</organism>
<dbReference type="EMBL" id="VIGI01000013">
    <property type="protein sequence ID" value="KAB8292491.1"/>
    <property type="molecule type" value="Genomic_DNA"/>
</dbReference>
<dbReference type="AlphaFoldDB" id="A0A5N6JVN8"/>
<protein>
    <submittedName>
        <fullName evidence="2">Uncharacterized protein</fullName>
    </submittedName>
</protein>
<evidence type="ECO:0000313" key="2">
    <source>
        <dbReference type="EMBL" id="KAB8292491.1"/>
    </source>
</evidence>
<accession>A0A5N6JVN8</accession>
<dbReference type="Proteomes" id="UP000326757">
    <property type="component" value="Unassembled WGS sequence"/>
</dbReference>
<comment type="caution">
    <text evidence="2">The sequence shown here is derived from an EMBL/GenBank/DDBJ whole genome shotgun (WGS) entry which is preliminary data.</text>
</comment>
<keyword evidence="3" id="KW-1185">Reference proteome</keyword>
<gene>
    <name evidence="2" type="ORF">EYC80_008202</name>
</gene>
<feature type="region of interest" description="Disordered" evidence="1">
    <location>
        <begin position="34"/>
        <end position="54"/>
    </location>
</feature>
<evidence type="ECO:0000313" key="3">
    <source>
        <dbReference type="Proteomes" id="UP000326757"/>
    </source>
</evidence>
<sequence>MVIVKAEISEKSWINSRTVEDDITQHEATSKYPLSIGITDSGDTPNPPPSNATLDGNIIIETAASPDVSFPVTYTPESSVEPKIKRENSCSITRESLLSLP</sequence>
<reference evidence="2 3" key="1">
    <citation type="submission" date="2019-06" db="EMBL/GenBank/DDBJ databases">
        <title>Genome Sequence of the Brown Rot Fungal Pathogen Monilinia laxa.</title>
        <authorList>
            <person name="De Miccolis Angelini R.M."/>
            <person name="Landi L."/>
            <person name="Abate D."/>
            <person name="Pollastro S."/>
            <person name="Romanazzi G."/>
            <person name="Faretra F."/>
        </authorList>
    </citation>
    <scope>NUCLEOTIDE SEQUENCE [LARGE SCALE GENOMIC DNA]</scope>
    <source>
        <strain evidence="2 3">Mlax316</strain>
    </source>
</reference>